<dbReference type="CDD" id="cd02440">
    <property type="entry name" value="AdoMet_MTases"/>
    <property type="match status" value="1"/>
</dbReference>
<sequence length="300" mass="33514">MISCGYPFFVTTIYFPSYLQRGIMSSTYYIEITVPIEAYEETLGILYAQGMSACQELSRPDAMELTCYFETRSAAQSVADHGVAAYEPSTVQEQREYDWNSKWRESIEPVWITDDIVVSPVWREPSIRPGQHWIQIEPKMAFGTGHHETTQLAAAAVLAEQGNRLLDVGTGSGILLFVAAIAGYTHAHGVEIDPACEDNLRENLGQNKSACHISYDIGTLSTISAHPPYDTVVVNIIKQHSCPIVEKLPSYLRPGGVLLWSGILCEERDEVVSFAQKVGFVLCHEGTKGEWWYGRFRLRG</sequence>
<dbReference type="InterPro" id="IPR029063">
    <property type="entry name" value="SAM-dependent_MTases_sf"/>
</dbReference>
<dbReference type="eggNOG" id="COG2264">
    <property type="taxonomic scope" value="Bacteria"/>
</dbReference>
<name>U7D9U1_9BACT</name>
<dbReference type="SUPFAM" id="SSF53335">
    <property type="entry name" value="S-adenosyl-L-methionine-dependent methyltransferases"/>
    <property type="match status" value="1"/>
</dbReference>
<dbReference type="GO" id="GO:0032259">
    <property type="term" value="P:methylation"/>
    <property type="evidence" value="ECO:0007669"/>
    <property type="project" value="UniProtKB-KW"/>
</dbReference>
<reference evidence="3 4" key="1">
    <citation type="journal article" date="2013" name="Environ. Microbiol.">
        <title>Genome analysis of Chitinivibrio alkaliphilus gen. nov., sp. nov., a novel extremely haloalkaliphilic anaerobic chitinolytic bacterium from the candidate phylum Termite Group 3.</title>
        <authorList>
            <person name="Sorokin D.Y."/>
            <person name="Gumerov V.M."/>
            <person name="Rakitin A.L."/>
            <person name="Beletsky A.V."/>
            <person name="Damste J.S."/>
            <person name="Muyzer G."/>
            <person name="Mardanov A.V."/>
            <person name="Ravin N.V."/>
        </authorList>
    </citation>
    <scope>NUCLEOTIDE SEQUENCE [LARGE SCALE GENOMIC DNA]</scope>
    <source>
        <strain evidence="3 4">ACht1</strain>
    </source>
</reference>
<evidence type="ECO:0000313" key="4">
    <source>
        <dbReference type="Proteomes" id="UP000017148"/>
    </source>
</evidence>
<dbReference type="EMBL" id="ASJR01000009">
    <property type="protein sequence ID" value="ERP31852.1"/>
    <property type="molecule type" value="Genomic_DNA"/>
</dbReference>
<evidence type="ECO:0000313" key="3">
    <source>
        <dbReference type="EMBL" id="ERP31852.1"/>
    </source>
</evidence>
<dbReference type="AlphaFoldDB" id="U7D9U1"/>
<evidence type="ECO:0000256" key="1">
    <source>
        <dbReference type="ARBA" id="ARBA00022603"/>
    </source>
</evidence>
<keyword evidence="2 3" id="KW-0808">Transferase</keyword>
<dbReference type="Pfam" id="PF06325">
    <property type="entry name" value="PrmA"/>
    <property type="match status" value="1"/>
</dbReference>
<gene>
    <name evidence="3" type="ORF">CALK_1303</name>
</gene>
<protein>
    <submittedName>
        <fullName evidence="3">Ribosomal protein L11 methyltransferase PrmA</fullName>
    </submittedName>
</protein>
<organism evidence="3 4">
    <name type="scientific">Chitinivibrio alkaliphilus ACht1</name>
    <dbReference type="NCBI Taxonomy" id="1313304"/>
    <lineage>
        <taxon>Bacteria</taxon>
        <taxon>Pseudomonadati</taxon>
        <taxon>Fibrobacterota</taxon>
        <taxon>Chitinivibrionia</taxon>
        <taxon>Chitinivibrionales</taxon>
        <taxon>Chitinivibrionaceae</taxon>
        <taxon>Chitinivibrio</taxon>
    </lineage>
</organism>
<dbReference type="Gene3D" id="3.40.50.150">
    <property type="entry name" value="Vaccinia Virus protein VP39"/>
    <property type="match status" value="1"/>
</dbReference>
<dbReference type="PATRIC" id="fig|1313304.3.peg.1243"/>
<keyword evidence="3" id="KW-0689">Ribosomal protein</keyword>
<proteinExistence type="predicted"/>
<accession>U7D9U1</accession>
<dbReference type="Proteomes" id="UP000017148">
    <property type="component" value="Unassembled WGS sequence"/>
</dbReference>
<keyword evidence="1 3" id="KW-0489">Methyltransferase</keyword>
<evidence type="ECO:0000256" key="2">
    <source>
        <dbReference type="ARBA" id="ARBA00022679"/>
    </source>
</evidence>
<dbReference type="InterPro" id="IPR050078">
    <property type="entry name" value="Ribosomal_L11_MeTrfase_PrmA"/>
</dbReference>
<dbReference type="STRING" id="1313304.CALK_1303"/>
<keyword evidence="3" id="KW-0687">Ribonucleoprotein</keyword>
<dbReference type="GO" id="GO:0005840">
    <property type="term" value="C:ribosome"/>
    <property type="evidence" value="ECO:0007669"/>
    <property type="project" value="UniProtKB-KW"/>
</dbReference>
<keyword evidence="4" id="KW-1185">Reference proteome</keyword>
<dbReference type="PANTHER" id="PTHR43648">
    <property type="entry name" value="ELECTRON TRANSFER FLAVOPROTEIN BETA SUBUNIT LYSINE METHYLTRANSFERASE"/>
    <property type="match status" value="1"/>
</dbReference>
<dbReference type="PANTHER" id="PTHR43648:SF1">
    <property type="entry name" value="ELECTRON TRANSFER FLAVOPROTEIN BETA SUBUNIT LYSINE METHYLTRANSFERASE"/>
    <property type="match status" value="1"/>
</dbReference>
<comment type="caution">
    <text evidence="3">The sequence shown here is derived from an EMBL/GenBank/DDBJ whole genome shotgun (WGS) entry which is preliminary data.</text>
</comment>
<dbReference type="GO" id="GO:0008276">
    <property type="term" value="F:protein methyltransferase activity"/>
    <property type="evidence" value="ECO:0007669"/>
    <property type="project" value="TreeGrafter"/>
</dbReference>